<gene>
    <name evidence="3" type="ORF">CHIRRI_LOCUS5966</name>
</gene>
<evidence type="ECO:0000256" key="2">
    <source>
        <dbReference type="SAM" id="MobiDB-lite"/>
    </source>
</evidence>
<proteinExistence type="predicted"/>
<feature type="region of interest" description="Disordered" evidence="2">
    <location>
        <begin position="186"/>
        <end position="210"/>
    </location>
</feature>
<keyword evidence="4" id="KW-1185">Reference proteome</keyword>
<dbReference type="Proteomes" id="UP001153620">
    <property type="component" value="Chromosome 2"/>
</dbReference>
<dbReference type="EMBL" id="OU895878">
    <property type="protein sequence ID" value="CAG9803064.1"/>
    <property type="molecule type" value="Genomic_DNA"/>
</dbReference>
<evidence type="ECO:0000313" key="3">
    <source>
        <dbReference type="EMBL" id="CAG9803064.1"/>
    </source>
</evidence>
<reference evidence="3" key="1">
    <citation type="submission" date="2022-01" db="EMBL/GenBank/DDBJ databases">
        <authorList>
            <person name="King R."/>
        </authorList>
    </citation>
    <scope>NUCLEOTIDE SEQUENCE</scope>
</reference>
<keyword evidence="1" id="KW-0175">Coiled coil</keyword>
<dbReference type="AlphaFoldDB" id="A0A9N9RUK5"/>
<accession>A0A9N9RUK5</accession>
<feature type="compositionally biased region" description="Low complexity" evidence="2">
    <location>
        <begin position="186"/>
        <end position="200"/>
    </location>
</feature>
<protein>
    <submittedName>
        <fullName evidence="3">Uncharacterized protein</fullName>
    </submittedName>
</protein>
<sequence>MSSELENLSDILELPFVLFGESIEEMLPESLRPTLIEAVCLPSINSSLPNNELYQMENASTNDREFLDISYNIGPGISSLDIENTPIVPNSIKSNTIKEQNCIKNNTNDVDSNANFIKLMNAEEELKELEKVKQRLRNEHLQLKKKNEEIKREIIEFVKINNIQFDANIIKKILKRKNLAKIKSLTSISSPAPSPSTCSSDNPKNSRGRPNKELYKATIELEEVKPKLNQKEFKIASNNLASIKSRKNKNKKLNELCAEEQMLTELRKDLNKKYRRNRNEITRIMKSAIKIANKL</sequence>
<name>A0A9N9RUK5_9DIPT</name>
<evidence type="ECO:0000256" key="1">
    <source>
        <dbReference type="SAM" id="Coils"/>
    </source>
</evidence>
<reference evidence="3" key="2">
    <citation type="submission" date="2022-10" db="EMBL/GenBank/DDBJ databases">
        <authorList>
            <consortium name="ENA_rothamsted_submissions"/>
            <consortium name="culmorum"/>
            <person name="King R."/>
        </authorList>
    </citation>
    <scope>NUCLEOTIDE SEQUENCE</scope>
</reference>
<organism evidence="3 4">
    <name type="scientific">Chironomus riparius</name>
    <dbReference type="NCBI Taxonomy" id="315576"/>
    <lineage>
        <taxon>Eukaryota</taxon>
        <taxon>Metazoa</taxon>
        <taxon>Ecdysozoa</taxon>
        <taxon>Arthropoda</taxon>
        <taxon>Hexapoda</taxon>
        <taxon>Insecta</taxon>
        <taxon>Pterygota</taxon>
        <taxon>Neoptera</taxon>
        <taxon>Endopterygota</taxon>
        <taxon>Diptera</taxon>
        <taxon>Nematocera</taxon>
        <taxon>Chironomoidea</taxon>
        <taxon>Chironomidae</taxon>
        <taxon>Chironominae</taxon>
        <taxon>Chironomus</taxon>
    </lineage>
</organism>
<feature type="coiled-coil region" evidence="1">
    <location>
        <begin position="119"/>
        <end position="153"/>
    </location>
</feature>
<evidence type="ECO:0000313" key="4">
    <source>
        <dbReference type="Proteomes" id="UP001153620"/>
    </source>
</evidence>